<keyword evidence="3" id="KW-1185">Reference proteome</keyword>
<feature type="compositionally biased region" description="Basic and acidic residues" evidence="1">
    <location>
        <begin position="20"/>
        <end position="38"/>
    </location>
</feature>
<dbReference type="AlphaFoldDB" id="A0A5B7JK50"/>
<sequence>MHAWQKSDSGEPGKCNGVLGEEKTKIGWRRDVKGGDGGRKRRKREIAEGNMKRRLRLEKEEKEKENMEG</sequence>
<feature type="region of interest" description="Disordered" evidence="1">
    <location>
        <begin position="1"/>
        <end position="69"/>
    </location>
</feature>
<dbReference type="EMBL" id="VSRR010108829">
    <property type="protein sequence ID" value="MPC97160.1"/>
    <property type="molecule type" value="Genomic_DNA"/>
</dbReference>
<feature type="compositionally biased region" description="Basic and acidic residues" evidence="1">
    <location>
        <begin position="45"/>
        <end position="69"/>
    </location>
</feature>
<comment type="caution">
    <text evidence="2">The sequence shown here is derived from an EMBL/GenBank/DDBJ whole genome shotgun (WGS) entry which is preliminary data.</text>
</comment>
<protein>
    <submittedName>
        <fullName evidence="2">Uncharacterized protein</fullName>
    </submittedName>
</protein>
<organism evidence="2 3">
    <name type="scientific">Portunus trituberculatus</name>
    <name type="common">Swimming crab</name>
    <name type="synonym">Neptunus trituberculatus</name>
    <dbReference type="NCBI Taxonomy" id="210409"/>
    <lineage>
        <taxon>Eukaryota</taxon>
        <taxon>Metazoa</taxon>
        <taxon>Ecdysozoa</taxon>
        <taxon>Arthropoda</taxon>
        <taxon>Crustacea</taxon>
        <taxon>Multicrustacea</taxon>
        <taxon>Malacostraca</taxon>
        <taxon>Eumalacostraca</taxon>
        <taxon>Eucarida</taxon>
        <taxon>Decapoda</taxon>
        <taxon>Pleocyemata</taxon>
        <taxon>Brachyura</taxon>
        <taxon>Eubrachyura</taxon>
        <taxon>Portunoidea</taxon>
        <taxon>Portunidae</taxon>
        <taxon>Portuninae</taxon>
        <taxon>Portunus</taxon>
    </lineage>
</organism>
<evidence type="ECO:0000313" key="2">
    <source>
        <dbReference type="EMBL" id="MPC97160.1"/>
    </source>
</evidence>
<gene>
    <name evidence="2" type="ORF">E2C01_092455</name>
</gene>
<accession>A0A5B7JK50</accession>
<evidence type="ECO:0000313" key="3">
    <source>
        <dbReference type="Proteomes" id="UP000324222"/>
    </source>
</evidence>
<proteinExistence type="predicted"/>
<reference evidence="2 3" key="1">
    <citation type="submission" date="2019-05" db="EMBL/GenBank/DDBJ databases">
        <title>Another draft genome of Portunus trituberculatus and its Hox gene families provides insights of decapod evolution.</title>
        <authorList>
            <person name="Jeong J.-H."/>
            <person name="Song I."/>
            <person name="Kim S."/>
            <person name="Choi T."/>
            <person name="Kim D."/>
            <person name="Ryu S."/>
            <person name="Kim W."/>
        </authorList>
    </citation>
    <scope>NUCLEOTIDE SEQUENCE [LARGE SCALE GENOMIC DNA]</scope>
    <source>
        <tissue evidence="2">Muscle</tissue>
    </source>
</reference>
<dbReference type="Proteomes" id="UP000324222">
    <property type="component" value="Unassembled WGS sequence"/>
</dbReference>
<evidence type="ECO:0000256" key="1">
    <source>
        <dbReference type="SAM" id="MobiDB-lite"/>
    </source>
</evidence>
<name>A0A5B7JK50_PORTR</name>